<proteinExistence type="predicted"/>
<dbReference type="Pfam" id="PF14023">
    <property type="entry name" value="Bestrophin-like"/>
    <property type="match status" value="1"/>
</dbReference>
<feature type="transmembrane region" description="Helical" evidence="1">
    <location>
        <begin position="7"/>
        <end position="26"/>
    </location>
</feature>
<feature type="transmembrane region" description="Helical" evidence="1">
    <location>
        <begin position="181"/>
        <end position="200"/>
    </location>
</feature>
<dbReference type="EMBL" id="OY288114">
    <property type="protein sequence ID" value="CAJ0876017.1"/>
    <property type="molecule type" value="Genomic_DNA"/>
</dbReference>
<organism evidence="2">
    <name type="scientific">freshwater sediment metagenome</name>
    <dbReference type="NCBI Taxonomy" id="556182"/>
    <lineage>
        <taxon>unclassified sequences</taxon>
        <taxon>metagenomes</taxon>
        <taxon>ecological metagenomes</taxon>
    </lineage>
</organism>
<dbReference type="AlphaFoldDB" id="A0AA48RDZ4"/>
<evidence type="ECO:0000256" key="1">
    <source>
        <dbReference type="SAM" id="Phobius"/>
    </source>
</evidence>
<dbReference type="InterPro" id="IPR025333">
    <property type="entry name" value="DUF4239"/>
</dbReference>
<feature type="transmembrane region" description="Helical" evidence="1">
    <location>
        <begin position="46"/>
        <end position="64"/>
    </location>
</feature>
<accession>A0AA48RDZ4</accession>
<gene>
    <name evidence="2" type="ORF">AMST5_02747</name>
</gene>
<reference evidence="2" key="1">
    <citation type="submission" date="2023-07" db="EMBL/GenBank/DDBJ databases">
        <authorList>
            <person name="Pelsma A.J. K."/>
        </authorList>
    </citation>
    <scope>NUCLEOTIDE SEQUENCE</scope>
</reference>
<keyword evidence="1" id="KW-1133">Transmembrane helix</keyword>
<keyword evidence="1" id="KW-0472">Membrane</keyword>
<evidence type="ECO:0008006" key="3">
    <source>
        <dbReference type="Google" id="ProtNLM"/>
    </source>
</evidence>
<evidence type="ECO:0000313" key="2">
    <source>
        <dbReference type="EMBL" id="CAJ0876017.1"/>
    </source>
</evidence>
<name>A0AA48RDZ4_9ZZZZ</name>
<protein>
    <recommendedName>
        <fullName evidence="3">DUF4239 domain-containing protein</fullName>
    </recommendedName>
</protein>
<keyword evidence="1" id="KW-0812">Transmembrane</keyword>
<sequence>MTIFDTLALPIIFIMSLVLFAAASEFGHFVGARETGEANIATLEASILGLLALMLSFTFAMAVARYDARREAVLNEANAIGTAALRARLLPAPYNATSLDLLRDYVGLRVELAEASARTEAVDDMVTRSNALQEKLWTAAKTLSVKNNSVVPTGLFIQSLNAVFDAQETRLTAFRHRVPRIVFFALYGIAAVGIGFSGYASGLEKRSWRRPVYIVNILAASVILLIQDIDRPTSGAVRVDTQPIIDTARAMATYRVEGEPTPALYR</sequence>